<gene>
    <name evidence="7" type="ORF">AWRI3579_g3942</name>
</gene>
<evidence type="ECO:0000313" key="7">
    <source>
        <dbReference type="EMBL" id="OEJ81013.1"/>
    </source>
</evidence>
<dbReference type="OrthoDB" id="2126698at2759"/>
<name>A0A1E5R368_9ASCO</name>
<dbReference type="Pfam" id="PF01554">
    <property type="entry name" value="MatE"/>
    <property type="match status" value="2"/>
</dbReference>
<comment type="subcellular location">
    <subcellularLocation>
        <location evidence="1">Membrane</location>
        <topology evidence="1">Multi-pass membrane protein</topology>
    </subcellularLocation>
</comment>
<evidence type="ECO:0000256" key="3">
    <source>
        <dbReference type="ARBA" id="ARBA00022692"/>
    </source>
</evidence>
<feature type="transmembrane region" description="Helical" evidence="6">
    <location>
        <begin position="458"/>
        <end position="478"/>
    </location>
</feature>
<feature type="transmembrane region" description="Helical" evidence="6">
    <location>
        <begin position="181"/>
        <end position="202"/>
    </location>
</feature>
<feature type="transmembrane region" description="Helical" evidence="6">
    <location>
        <begin position="557"/>
        <end position="578"/>
    </location>
</feature>
<proteinExistence type="inferred from homology"/>
<feature type="transmembrane region" description="Helical" evidence="6">
    <location>
        <begin position="145"/>
        <end position="166"/>
    </location>
</feature>
<keyword evidence="3 6" id="KW-0812">Transmembrane</keyword>
<dbReference type="PANTHER" id="PTHR11206">
    <property type="entry name" value="MULTIDRUG RESISTANCE PROTEIN"/>
    <property type="match status" value="1"/>
</dbReference>
<evidence type="ECO:0000256" key="6">
    <source>
        <dbReference type="SAM" id="Phobius"/>
    </source>
</evidence>
<reference evidence="8" key="1">
    <citation type="journal article" date="2016" name="Genome Announc.">
        <title>Genome sequences of three species of Hanseniaspora isolated from spontaneous wine fermentations.</title>
        <authorList>
            <person name="Sternes P.R."/>
            <person name="Lee D."/>
            <person name="Kutyna D.R."/>
            <person name="Borneman A.R."/>
        </authorList>
    </citation>
    <scope>NUCLEOTIDE SEQUENCE [LARGE SCALE GENOMIC DNA]</scope>
    <source>
        <strain evidence="8">AWRI3579</strain>
    </source>
</reference>
<dbReference type="InterPro" id="IPR002528">
    <property type="entry name" value="MATE_fam"/>
</dbReference>
<keyword evidence="4 6" id="KW-1133">Transmembrane helix</keyword>
<feature type="transmembrane region" description="Helical" evidence="6">
    <location>
        <begin position="247"/>
        <end position="266"/>
    </location>
</feature>
<feature type="transmembrane region" description="Helical" evidence="6">
    <location>
        <begin position="65"/>
        <end position="87"/>
    </location>
</feature>
<feature type="transmembrane region" description="Helical" evidence="6">
    <location>
        <begin position="529"/>
        <end position="551"/>
    </location>
</feature>
<dbReference type="AlphaFoldDB" id="A0A1E5R368"/>
<comment type="caution">
    <text evidence="7">The sequence shown here is derived from an EMBL/GenBank/DDBJ whole genome shotgun (WGS) entry which is preliminary data.</text>
</comment>
<accession>A0A1E5R368</accession>
<feature type="transmembrane region" description="Helical" evidence="6">
    <location>
        <begin position="490"/>
        <end position="508"/>
    </location>
</feature>
<evidence type="ECO:0000256" key="4">
    <source>
        <dbReference type="ARBA" id="ARBA00022989"/>
    </source>
</evidence>
<dbReference type="GO" id="GO:0016020">
    <property type="term" value="C:membrane"/>
    <property type="evidence" value="ECO:0007669"/>
    <property type="project" value="UniProtKB-SubCell"/>
</dbReference>
<dbReference type="GO" id="GO:1990961">
    <property type="term" value="P:xenobiotic detoxification by transmembrane export across the plasma membrane"/>
    <property type="evidence" value="ECO:0007669"/>
    <property type="project" value="InterPro"/>
</dbReference>
<keyword evidence="8" id="KW-1185">Reference proteome</keyword>
<evidence type="ECO:0000256" key="1">
    <source>
        <dbReference type="ARBA" id="ARBA00004141"/>
    </source>
</evidence>
<dbReference type="Proteomes" id="UP000095728">
    <property type="component" value="Unassembled WGS sequence"/>
</dbReference>
<comment type="similarity">
    <text evidence="2">Belongs to the multi antimicrobial extrusion (MATE) (TC 2.A.66.1) family.</text>
</comment>
<sequence>MSAEASSLVSAKRRSSVYLKPSFIPEQASLLSLENDPFLPDEPTDQSLYEPTTVWKEIKFVSKNALPLVLTFLMQYSLSLSSLFVIGNLCIDPETGSSAGYLSSASLAVMTYNITGLAVIEGLATSLDTFCSQAFGAKKYSKVGLYTQRCALMILTLLFPILALWWCSEHWLVWLIPQKELLANVQVFLRILSFGVPALTMFETGKRFVQAQGYYNISTYALFFIFPINLIMIYLLTMKYGYKGAPIAIAISQWLMFFSLAGYCVFVKPDTLRCWSTIFPPHVFEEKRGVQKIVTAFKVLIFGTDQNESDTEDDQVEAATNGNEAHLGSASTTYGSILNKGNKPTKKQRKRLAMFQNWKPMIELAWPGLVMIESEYLSFEILTIFSTYLGDEIEIAIQTVLASVGTLIYQDFFAMGCVISTRVAQFIGSYYHELQQTNSVALKTESLAKRNAIKCIKASYILGVLIGFINCSTLIVFAKPFARLFTKDQTVIETSALILPIIAVNQFPDSFNVNSAAILRGQGRQKIGGLLNVIAYYVIGLPLSHFFAFNLGMDIKGLWVGCTAGLTFLALSEFICVVRTDWNHVLDAFIDRLHAEQHL</sequence>
<dbReference type="InterPro" id="IPR045069">
    <property type="entry name" value="MATE_euk"/>
</dbReference>
<evidence type="ECO:0000256" key="2">
    <source>
        <dbReference type="ARBA" id="ARBA00010199"/>
    </source>
</evidence>
<dbReference type="GO" id="GO:0015297">
    <property type="term" value="F:antiporter activity"/>
    <property type="evidence" value="ECO:0007669"/>
    <property type="project" value="InterPro"/>
</dbReference>
<feature type="transmembrane region" description="Helical" evidence="6">
    <location>
        <begin position="214"/>
        <end position="235"/>
    </location>
</feature>
<keyword evidence="5 6" id="KW-0472">Membrane</keyword>
<dbReference type="GO" id="GO:0042910">
    <property type="term" value="F:xenobiotic transmembrane transporter activity"/>
    <property type="evidence" value="ECO:0007669"/>
    <property type="project" value="InterPro"/>
</dbReference>
<protein>
    <submittedName>
        <fullName evidence="7">Ethionine resistance-conferring protein 1</fullName>
    </submittedName>
</protein>
<dbReference type="InParanoid" id="A0A1E5R368"/>
<evidence type="ECO:0000256" key="5">
    <source>
        <dbReference type="ARBA" id="ARBA00023136"/>
    </source>
</evidence>
<evidence type="ECO:0000313" key="8">
    <source>
        <dbReference type="Proteomes" id="UP000095728"/>
    </source>
</evidence>
<organism evidence="7 8">
    <name type="scientific">Hanseniaspora osmophila</name>
    <dbReference type="NCBI Taxonomy" id="56408"/>
    <lineage>
        <taxon>Eukaryota</taxon>
        <taxon>Fungi</taxon>
        <taxon>Dikarya</taxon>
        <taxon>Ascomycota</taxon>
        <taxon>Saccharomycotina</taxon>
        <taxon>Saccharomycetes</taxon>
        <taxon>Saccharomycodales</taxon>
        <taxon>Saccharomycodaceae</taxon>
        <taxon>Hanseniaspora</taxon>
    </lineage>
</organism>
<dbReference type="EMBL" id="LPNM01000011">
    <property type="protein sequence ID" value="OEJ81013.1"/>
    <property type="molecule type" value="Genomic_DNA"/>
</dbReference>
<feature type="transmembrane region" description="Helical" evidence="6">
    <location>
        <begin position="99"/>
        <end position="124"/>
    </location>
</feature>
<dbReference type="STRING" id="56408.A0A1E5R368"/>
<dbReference type="CDD" id="cd13132">
    <property type="entry name" value="MATE_eukaryotic"/>
    <property type="match status" value="1"/>
</dbReference>